<feature type="domain" description="Right handed beta helix" evidence="2">
    <location>
        <begin position="222"/>
        <end position="397"/>
    </location>
</feature>
<reference evidence="4 5" key="1">
    <citation type="submission" date="2019-07" db="EMBL/GenBank/DDBJ databases">
        <title>Hymenobacter sp. straun FUR1 Genome sequencing and assembly.</title>
        <authorList>
            <person name="Chhetri G."/>
        </authorList>
    </citation>
    <scope>NUCLEOTIDE SEQUENCE [LARGE SCALE GENOMIC DNA]</scope>
    <source>
        <strain evidence="4 5">Fur1</strain>
    </source>
</reference>
<evidence type="ECO:0000259" key="2">
    <source>
        <dbReference type="Pfam" id="PF13229"/>
    </source>
</evidence>
<gene>
    <name evidence="4" type="ORF">FNT36_08190</name>
</gene>
<dbReference type="InterPro" id="IPR006626">
    <property type="entry name" value="PbH1"/>
</dbReference>
<keyword evidence="1" id="KW-0732">Signal</keyword>
<dbReference type="InterPro" id="IPR039448">
    <property type="entry name" value="Beta_helix"/>
</dbReference>
<evidence type="ECO:0000313" key="5">
    <source>
        <dbReference type="Proteomes" id="UP000317624"/>
    </source>
</evidence>
<dbReference type="Pfam" id="PF18962">
    <property type="entry name" value="Por_Secre_tail"/>
    <property type="match status" value="1"/>
</dbReference>
<dbReference type="Proteomes" id="UP000317624">
    <property type="component" value="Unassembled WGS sequence"/>
</dbReference>
<dbReference type="Pfam" id="PF13229">
    <property type="entry name" value="Beta_helix"/>
    <property type="match status" value="1"/>
</dbReference>
<feature type="domain" description="Secretion system C-terminal sorting" evidence="3">
    <location>
        <begin position="641"/>
        <end position="703"/>
    </location>
</feature>
<name>A0A558BY19_9BACT</name>
<evidence type="ECO:0000256" key="1">
    <source>
        <dbReference type="SAM" id="SignalP"/>
    </source>
</evidence>
<dbReference type="InterPro" id="IPR011050">
    <property type="entry name" value="Pectin_lyase_fold/virulence"/>
</dbReference>
<proteinExistence type="predicted"/>
<dbReference type="SMART" id="SM00710">
    <property type="entry name" value="PbH1"/>
    <property type="match status" value="7"/>
</dbReference>
<organism evidence="4 5">
    <name type="scientific">Hymenobacter setariae</name>
    <dbReference type="NCBI Taxonomy" id="2594794"/>
    <lineage>
        <taxon>Bacteria</taxon>
        <taxon>Pseudomonadati</taxon>
        <taxon>Bacteroidota</taxon>
        <taxon>Cytophagia</taxon>
        <taxon>Cytophagales</taxon>
        <taxon>Hymenobacteraceae</taxon>
        <taxon>Hymenobacter</taxon>
    </lineage>
</organism>
<dbReference type="InterPro" id="IPR013783">
    <property type="entry name" value="Ig-like_fold"/>
</dbReference>
<feature type="chain" id="PRO_5021974147" evidence="1">
    <location>
        <begin position="22"/>
        <end position="709"/>
    </location>
</feature>
<dbReference type="InterPro" id="IPR012334">
    <property type="entry name" value="Pectin_lyas_fold"/>
</dbReference>
<evidence type="ECO:0000313" key="4">
    <source>
        <dbReference type="EMBL" id="TVT41415.1"/>
    </source>
</evidence>
<keyword evidence="5" id="KW-1185">Reference proteome</keyword>
<accession>A0A558BY19</accession>
<dbReference type="Gene3D" id="2.160.20.10">
    <property type="entry name" value="Single-stranded right-handed beta-helix, Pectin lyase-like"/>
    <property type="match status" value="1"/>
</dbReference>
<dbReference type="OrthoDB" id="3333873at2"/>
<comment type="caution">
    <text evidence="4">The sequence shown here is derived from an EMBL/GenBank/DDBJ whole genome shotgun (WGS) entry which is preliminary data.</text>
</comment>
<dbReference type="AlphaFoldDB" id="A0A558BY19"/>
<dbReference type="InterPro" id="IPR026444">
    <property type="entry name" value="Secre_tail"/>
</dbReference>
<sequence>MRNIIILFQFIFFCYSVPTMAATYFVSPLGDDAQAGTTAGTAWRTIDRVNAATFLPGDRVLFEGGQTFVGSINLGSNAGTPAKPLVISSYGSQPAIIASGSSSGLYGYNVAGIEVRRLTFKGSGARTNTEQGVSFYVDSPATNLNYLRLDSLDVSGYLHGGILVASWNGTSGYSDVRITNCQAHANGESGISSFSEDLAAHHNWYVGNCQVYDNAGVPEVTYTNTGNGIVLAGIDGALVENCEAYHNGWLNANPGGGPVGIWGYCCNNLVIQHCESHHNSSGTAHDGGGFDLDGGCTNSILQYNYSHDNGGPGYLLAQYYNAPPMHDLTVRYNVSENDARQYNQGAITVWSSGASGGIERALIHNNTVMMTPPADGSQPKALHIMSYGFSDLLIRNNVLVTTGSLQVVGAVCPTSLRLEGNCYWNARQLRLDWAGTTYTDLGSWRAATGQEQLADGRATGVSADPQLPRADPTLAPLPDSPVQGAGLNLKAVFNISPGPRDFVGNPTPDMTDPSNIGAIESKTAPLPVVLTEFTAVRAGRAALLSWRTASEQNNAHFIIEGSTDGVTFKRLGLLVGHGTTILAHTYQYSDTTLVATASGTVYYRLQQVDTNNKVTYSPLRVLNTATALATRGGVALPTLQLYPNPAQPQELVMVEGAAGTSVRVLNVRGQLVTSTVVAASGHATLPVAGLAPGLYIVQCGQQRAKLTIN</sequence>
<dbReference type="SUPFAM" id="SSF51126">
    <property type="entry name" value="Pectin lyase-like"/>
    <property type="match status" value="1"/>
</dbReference>
<dbReference type="NCBIfam" id="TIGR04183">
    <property type="entry name" value="Por_Secre_tail"/>
    <property type="match status" value="1"/>
</dbReference>
<dbReference type="Gene3D" id="2.60.40.10">
    <property type="entry name" value="Immunoglobulins"/>
    <property type="match status" value="1"/>
</dbReference>
<protein>
    <submittedName>
        <fullName evidence="4">T9SS type A sorting domain-containing protein</fullName>
    </submittedName>
</protein>
<evidence type="ECO:0000259" key="3">
    <source>
        <dbReference type="Pfam" id="PF18962"/>
    </source>
</evidence>
<dbReference type="EMBL" id="VMRJ01000002">
    <property type="protein sequence ID" value="TVT41415.1"/>
    <property type="molecule type" value="Genomic_DNA"/>
</dbReference>
<feature type="signal peptide" evidence="1">
    <location>
        <begin position="1"/>
        <end position="21"/>
    </location>
</feature>